<dbReference type="SUPFAM" id="SSF56436">
    <property type="entry name" value="C-type lectin-like"/>
    <property type="match status" value="1"/>
</dbReference>
<protein>
    <submittedName>
        <fullName evidence="4">Uncharacterized protein LOC106175535</fullName>
    </submittedName>
</protein>
<evidence type="ECO:0000259" key="2">
    <source>
        <dbReference type="PROSITE" id="PS50041"/>
    </source>
</evidence>
<dbReference type="PANTHER" id="PTHR22802">
    <property type="entry name" value="C-TYPE LECTIN SUPERFAMILY MEMBER"/>
    <property type="match status" value="1"/>
</dbReference>
<feature type="region of interest" description="Disordered" evidence="1">
    <location>
        <begin position="494"/>
        <end position="570"/>
    </location>
</feature>
<dbReference type="KEGG" id="lak:106175535"/>
<dbReference type="InterPro" id="IPR016187">
    <property type="entry name" value="CTDL_fold"/>
</dbReference>
<feature type="region of interest" description="Disordered" evidence="1">
    <location>
        <begin position="659"/>
        <end position="714"/>
    </location>
</feature>
<accession>A0A1S3JRV6</accession>
<feature type="compositionally biased region" description="Basic and acidic residues" evidence="1">
    <location>
        <begin position="686"/>
        <end position="712"/>
    </location>
</feature>
<evidence type="ECO:0000313" key="4">
    <source>
        <dbReference type="RefSeq" id="XP_013413052.1"/>
    </source>
</evidence>
<name>A0A1S3JRV6_LINAN</name>
<proteinExistence type="predicted"/>
<dbReference type="PROSITE" id="PS50041">
    <property type="entry name" value="C_TYPE_LECTIN_2"/>
    <property type="match status" value="1"/>
</dbReference>
<dbReference type="InterPro" id="IPR051004">
    <property type="entry name" value="DC-SIGN_domain-containing"/>
</dbReference>
<dbReference type="InParanoid" id="A0A1S3JRV6"/>
<dbReference type="Proteomes" id="UP000085678">
    <property type="component" value="Unplaced"/>
</dbReference>
<dbReference type="RefSeq" id="XP_013413052.1">
    <property type="nucleotide sequence ID" value="XM_013557598.1"/>
</dbReference>
<dbReference type="AlphaFoldDB" id="A0A1S3JRV6"/>
<dbReference type="PANTHER" id="PTHR22802:SF456">
    <property type="entry name" value="FI01427P"/>
    <property type="match status" value="1"/>
</dbReference>
<sequence>MSKTWSEAQQDCVDKNGHLVTVGFQDEQDFLENFVSLTVSGKTDSNGAVINAVFIGASDGWKEGDFRWVDTAELTPTAGDFWLPGQPDDVDHTQNGLCLDTSSGSAGKWRDCDINMRRPYICEMPATGRCDQPPLIIPPNTTDVLCIDIIDPSRTGRALGASQCGLTVDMAYSNNVRDFICPGTFTIERNWTVTDSNGDKSAAVQNIKVNNIAPEIIVPDDVTVSCYEMDKLTPHLIGWANGTAGCPGNGLSIVYKDYKNLSCPNRGTVERRWTAVDECGEVAASSQVIVVYSETVVEVMDNATYECGYTCEFLGLNTPNISTCPGNEVVLKETTPYHDIYPERRCTGQTFVRTWHVTDACGEETTLEQKVTARPRCAVLEDVGNVGPHPNSSCMYWECVRKMPAPIRTGNTIDMYSNGWPTASGSGNNRHPDAMGSFYHQASPRPRMRAACPDSYTAGEVEFVPRHCPYLKKYNPTTGRCDVDGTCPGDTYRYGTVPADRVHAGQGTKRGTGTRGSHPGTPGDSIGQWNGDQTGHDYTPDQPGSSWQGDRPMAGSFGSGGDMTMADGSRGRSNADAYVNMGSSFGTGDMGAPSVTYSGRMWWNNFGGRGRRGGEPGMAGWEVPLMPRGEGSSSGPVEVWVRDPWASGGFHQWRGVRRYRRDAPSPPDNSAGGSHNTKWGRQKLGGRTEEKTVPMGRDRKLKDRSQNRERNNTLDVATRASNLNDFHLHAVGLLRGRI</sequence>
<dbReference type="GeneID" id="106175535"/>
<dbReference type="Pfam" id="PF00059">
    <property type="entry name" value="Lectin_C"/>
    <property type="match status" value="1"/>
</dbReference>
<keyword evidence="3" id="KW-1185">Reference proteome</keyword>
<organism evidence="3 4">
    <name type="scientific">Lingula anatina</name>
    <name type="common">Brachiopod</name>
    <name type="synonym">Lingula unguis</name>
    <dbReference type="NCBI Taxonomy" id="7574"/>
    <lineage>
        <taxon>Eukaryota</taxon>
        <taxon>Metazoa</taxon>
        <taxon>Spiralia</taxon>
        <taxon>Lophotrochozoa</taxon>
        <taxon>Brachiopoda</taxon>
        <taxon>Linguliformea</taxon>
        <taxon>Lingulata</taxon>
        <taxon>Lingulida</taxon>
        <taxon>Linguloidea</taxon>
        <taxon>Lingulidae</taxon>
        <taxon>Lingula</taxon>
    </lineage>
</organism>
<reference evidence="4" key="1">
    <citation type="submission" date="2025-08" db="UniProtKB">
        <authorList>
            <consortium name="RefSeq"/>
        </authorList>
    </citation>
    <scope>IDENTIFICATION</scope>
    <source>
        <tissue evidence="4">Gonads</tissue>
    </source>
</reference>
<gene>
    <name evidence="4" type="primary">LOC106175535</name>
</gene>
<dbReference type="SMART" id="SM00034">
    <property type="entry name" value="CLECT"/>
    <property type="match status" value="1"/>
</dbReference>
<dbReference type="CDD" id="cd00037">
    <property type="entry name" value="CLECT"/>
    <property type="match status" value="1"/>
</dbReference>
<evidence type="ECO:0000256" key="1">
    <source>
        <dbReference type="SAM" id="MobiDB-lite"/>
    </source>
</evidence>
<dbReference type="InterPro" id="IPR016186">
    <property type="entry name" value="C-type_lectin-like/link_sf"/>
</dbReference>
<dbReference type="InterPro" id="IPR001304">
    <property type="entry name" value="C-type_lectin-like"/>
</dbReference>
<dbReference type="OrthoDB" id="6118498at2759"/>
<evidence type="ECO:0000313" key="3">
    <source>
        <dbReference type="Proteomes" id="UP000085678"/>
    </source>
</evidence>
<dbReference type="Gene3D" id="3.10.100.10">
    <property type="entry name" value="Mannose-Binding Protein A, subunit A"/>
    <property type="match status" value="1"/>
</dbReference>
<feature type="domain" description="C-type lectin" evidence="2">
    <location>
        <begin position="1"/>
        <end position="123"/>
    </location>
</feature>